<dbReference type="EMBL" id="QMQB01000271">
    <property type="protein sequence ID" value="RLE11176.1"/>
    <property type="molecule type" value="Genomic_DNA"/>
</dbReference>
<sequence length="289" mass="33635">MTGYGEKLVRGEGTDIFVQIKTLNHRFFQIDIFPSEDIPWSWEKKIEEKIKKKIHRGKVLVNLKISKKENKSLKIKPNFDLAASYLKGLKELQKKLNIKEQIKLSHLLSIPGILRSEEEQEENIETMIQEGIDRALEQVIKTRQREGEKHLENILKYVKKIKTSIKYIEMEIPSAQKKYREKIREEIGNLLSEENYSISPNQIASKLSLVINKGDIEEEIVRFNSHLTQLNKTLKQKGPIGKKLGFILQELQREVTTIGAKSLSFSISEQVVKIKDNLEKIREQVYNIE</sequence>
<feature type="domain" description="Endoribonuclease YicC-like N-terminal" evidence="6">
    <location>
        <begin position="1"/>
        <end position="149"/>
    </location>
</feature>
<evidence type="ECO:0000256" key="1">
    <source>
        <dbReference type="ARBA" id="ARBA00001968"/>
    </source>
</evidence>
<evidence type="ECO:0000259" key="7">
    <source>
        <dbReference type="Pfam" id="PF08340"/>
    </source>
</evidence>
<evidence type="ECO:0000256" key="2">
    <source>
        <dbReference type="ARBA" id="ARBA00022722"/>
    </source>
</evidence>
<dbReference type="PANTHER" id="PTHR30636:SF3">
    <property type="entry name" value="UPF0701 PROTEIN YICC"/>
    <property type="match status" value="1"/>
</dbReference>
<comment type="caution">
    <text evidence="8">The sequence shown here is derived from an EMBL/GenBank/DDBJ whole genome shotgun (WGS) entry which is preliminary data.</text>
</comment>
<protein>
    <submittedName>
        <fullName evidence="8">YicC family protein</fullName>
    </submittedName>
</protein>
<name>A0A662DAV4_UNCAE</name>
<organism evidence="8 9">
    <name type="scientific">Aerophobetes bacterium</name>
    <dbReference type="NCBI Taxonomy" id="2030807"/>
    <lineage>
        <taxon>Bacteria</taxon>
        <taxon>Candidatus Aerophobota</taxon>
    </lineage>
</organism>
<dbReference type="Proteomes" id="UP000267654">
    <property type="component" value="Unassembled WGS sequence"/>
</dbReference>
<dbReference type="Pfam" id="PF03755">
    <property type="entry name" value="YicC-like_N"/>
    <property type="match status" value="1"/>
</dbReference>
<dbReference type="InterPro" id="IPR005229">
    <property type="entry name" value="YicC/YloC-like"/>
</dbReference>
<evidence type="ECO:0000313" key="9">
    <source>
        <dbReference type="Proteomes" id="UP000267654"/>
    </source>
</evidence>
<dbReference type="GO" id="GO:0004521">
    <property type="term" value="F:RNA endonuclease activity"/>
    <property type="evidence" value="ECO:0007669"/>
    <property type="project" value="InterPro"/>
</dbReference>
<keyword evidence="2" id="KW-0540">Nuclease</keyword>
<dbReference type="PANTHER" id="PTHR30636">
    <property type="entry name" value="UPF0701 PROTEIN YICC"/>
    <property type="match status" value="1"/>
</dbReference>
<comment type="cofactor">
    <cofactor evidence="1">
        <name>a divalent metal cation</name>
        <dbReference type="ChEBI" id="CHEBI:60240"/>
    </cofactor>
</comment>
<comment type="similarity">
    <text evidence="5">Belongs to the YicC/YloC family.</text>
</comment>
<dbReference type="AlphaFoldDB" id="A0A662DAV4"/>
<accession>A0A662DAV4</accession>
<feature type="domain" description="Endoribonuclease YicC-like C-terminal" evidence="7">
    <location>
        <begin position="169"/>
        <end position="289"/>
    </location>
</feature>
<evidence type="ECO:0000256" key="4">
    <source>
        <dbReference type="ARBA" id="ARBA00022801"/>
    </source>
</evidence>
<dbReference type="InterPro" id="IPR013527">
    <property type="entry name" value="YicC-like_N"/>
</dbReference>
<proteinExistence type="inferred from homology"/>
<dbReference type="Pfam" id="PF08340">
    <property type="entry name" value="YicC-like_C"/>
    <property type="match status" value="1"/>
</dbReference>
<dbReference type="GO" id="GO:0016787">
    <property type="term" value="F:hydrolase activity"/>
    <property type="evidence" value="ECO:0007669"/>
    <property type="project" value="UniProtKB-KW"/>
</dbReference>
<gene>
    <name evidence="8" type="ORF">DRI96_06655</name>
</gene>
<keyword evidence="3" id="KW-0255">Endonuclease</keyword>
<evidence type="ECO:0000256" key="5">
    <source>
        <dbReference type="ARBA" id="ARBA00035648"/>
    </source>
</evidence>
<dbReference type="InterPro" id="IPR013551">
    <property type="entry name" value="YicC-like_C"/>
</dbReference>
<evidence type="ECO:0000259" key="6">
    <source>
        <dbReference type="Pfam" id="PF03755"/>
    </source>
</evidence>
<dbReference type="NCBIfam" id="TIGR00255">
    <property type="entry name" value="YicC/YloC family endoribonuclease"/>
    <property type="match status" value="1"/>
</dbReference>
<evidence type="ECO:0000313" key="8">
    <source>
        <dbReference type="EMBL" id="RLE11176.1"/>
    </source>
</evidence>
<reference evidence="8 9" key="1">
    <citation type="submission" date="2018-06" db="EMBL/GenBank/DDBJ databases">
        <title>Extensive metabolic versatility and redundancy in microbially diverse, dynamic hydrothermal sediments.</title>
        <authorList>
            <person name="Dombrowski N."/>
            <person name="Teske A."/>
            <person name="Baker B.J."/>
        </authorList>
    </citation>
    <scope>NUCLEOTIDE SEQUENCE [LARGE SCALE GENOMIC DNA]</scope>
    <source>
        <strain evidence="8">B19_G9</strain>
    </source>
</reference>
<keyword evidence="4" id="KW-0378">Hydrolase</keyword>
<evidence type="ECO:0000256" key="3">
    <source>
        <dbReference type="ARBA" id="ARBA00022759"/>
    </source>
</evidence>